<dbReference type="AlphaFoldDB" id="A0A0M3I2D4"/>
<organism evidence="1 2">
    <name type="scientific">Ascaris lumbricoides</name>
    <name type="common">Giant roundworm</name>
    <dbReference type="NCBI Taxonomy" id="6252"/>
    <lineage>
        <taxon>Eukaryota</taxon>
        <taxon>Metazoa</taxon>
        <taxon>Ecdysozoa</taxon>
        <taxon>Nematoda</taxon>
        <taxon>Chromadorea</taxon>
        <taxon>Rhabditida</taxon>
        <taxon>Spirurina</taxon>
        <taxon>Ascaridomorpha</taxon>
        <taxon>Ascaridoidea</taxon>
        <taxon>Ascarididae</taxon>
        <taxon>Ascaris</taxon>
    </lineage>
</organism>
<accession>A0A0M3I2D4</accession>
<reference evidence="2" key="1">
    <citation type="submission" date="2017-02" db="UniProtKB">
        <authorList>
            <consortium name="WormBaseParasite"/>
        </authorList>
    </citation>
    <scope>IDENTIFICATION</scope>
</reference>
<proteinExistence type="predicted"/>
<sequence>MMISQLVHHIRIPIAKISVNLTNAQRVDLQQWNNDANAQSNASGIALFYTIFLCFEKAMALKVQKDKVEGRDVNLTERIRKS</sequence>
<evidence type="ECO:0000313" key="2">
    <source>
        <dbReference type="WBParaSite" id="ALUE_0001063801-mRNA-1"/>
    </source>
</evidence>
<protein>
    <submittedName>
        <fullName evidence="2">Uncharacterized protein</fullName>
    </submittedName>
</protein>
<evidence type="ECO:0000313" key="1">
    <source>
        <dbReference type="Proteomes" id="UP000036681"/>
    </source>
</evidence>
<dbReference type="WBParaSite" id="ALUE_0001063801-mRNA-1">
    <property type="protein sequence ID" value="ALUE_0001063801-mRNA-1"/>
    <property type="gene ID" value="ALUE_0001063801"/>
</dbReference>
<name>A0A0M3I2D4_ASCLU</name>
<dbReference type="Proteomes" id="UP000036681">
    <property type="component" value="Unplaced"/>
</dbReference>
<keyword evidence="1" id="KW-1185">Reference proteome</keyword>